<name>A0A0M9VQ76_9BASI</name>
<organism evidence="3 4">
    <name type="scientific">Malassezia pachydermatis</name>
    <dbReference type="NCBI Taxonomy" id="77020"/>
    <lineage>
        <taxon>Eukaryota</taxon>
        <taxon>Fungi</taxon>
        <taxon>Dikarya</taxon>
        <taxon>Basidiomycota</taxon>
        <taxon>Ustilaginomycotina</taxon>
        <taxon>Malasseziomycetes</taxon>
        <taxon>Malasseziales</taxon>
        <taxon>Malasseziaceae</taxon>
        <taxon>Malassezia</taxon>
    </lineage>
</organism>
<dbReference type="Proteomes" id="UP000037751">
    <property type="component" value="Unassembled WGS sequence"/>
</dbReference>
<dbReference type="RefSeq" id="XP_017992867.1">
    <property type="nucleotide sequence ID" value="XM_018137147.1"/>
</dbReference>
<dbReference type="OrthoDB" id="3358664at2759"/>
<dbReference type="VEuPathDB" id="FungiDB:Malapachy_2659"/>
<reference evidence="3 4" key="1">
    <citation type="submission" date="2015-07" db="EMBL/GenBank/DDBJ databases">
        <title>Draft Genome Sequence of Malassezia furfur CBS1878 and Malassezia pachydermatis CBS1879.</title>
        <authorList>
            <person name="Triana S."/>
            <person name="Ohm R."/>
            <person name="Gonzalez A."/>
            <person name="DeCock H."/>
            <person name="Restrepo S."/>
            <person name="Celis A."/>
        </authorList>
    </citation>
    <scope>NUCLEOTIDE SEQUENCE [LARGE SCALE GENOMIC DNA]</scope>
    <source>
        <strain evidence="3 4">CBS 1879</strain>
    </source>
</reference>
<dbReference type="EMBL" id="LGAV01000002">
    <property type="protein sequence ID" value="KOS15235.1"/>
    <property type="molecule type" value="Genomic_DNA"/>
</dbReference>
<dbReference type="AlphaFoldDB" id="A0A0M9VQ76"/>
<evidence type="ECO:0000256" key="1">
    <source>
        <dbReference type="SAM" id="Coils"/>
    </source>
</evidence>
<feature type="compositionally biased region" description="Pro residues" evidence="2">
    <location>
        <begin position="1"/>
        <end position="10"/>
    </location>
</feature>
<feature type="compositionally biased region" description="Low complexity" evidence="2">
    <location>
        <begin position="385"/>
        <end position="403"/>
    </location>
</feature>
<sequence length="447" mass="47753">MARYSAPPPNAQRASATPRQAPALDPASQIIMSHAQFLLAQTKQNVQHLAATNTLDPLVCRQLQAILESARIQPPPAPPAPAPTTVAKKDAKKELKGKNKWAHDVISETSLLPTLVDTALSAAAGPLISSGQREAIVELVSMSQKKIAETITDPERQAAAQAWTRRSTETAQQNLRTGFQNTGKNWSKWSQRLDEEAGIRRNDRKEKKALEEELLREREQFVGHSGGGDVVRRGAMDSTLAVEANNPASASVACFPSDQFADEAHEGSTSNAGAVTTTFSPWPGLILTMSTVATSVSVDSTVMADQGTDHRSLPPPPPSAQPELPPKPSIHSQVQPPPARKTTNNSSFFSPMSSSHPIPSAVESSVTAPPVTDDMQAVPPPTYSPAPSVHSHSSHHPYAQPPSHAHPPPPGHASAHHSYGTPPPPVHHHHHHDHGVPAALRPANPYT</sequence>
<gene>
    <name evidence="3" type="ORF">Malapachy_2659</name>
</gene>
<keyword evidence="4" id="KW-1185">Reference proteome</keyword>
<feature type="coiled-coil region" evidence="1">
    <location>
        <begin position="193"/>
        <end position="220"/>
    </location>
</feature>
<feature type="region of interest" description="Disordered" evidence="2">
    <location>
        <begin position="1"/>
        <end position="22"/>
    </location>
</feature>
<keyword evidence="1" id="KW-0175">Coiled coil</keyword>
<dbReference type="GeneID" id="28729022"/>
<proteinExistence type="predicted"/>
<evidence type="ECO:0000313" key="4">
    <source>
        <dbReference type="Proteomes" id="UP000037751"/>
    </source>
</evidence>
<evidence type="ECO:0000313" key="3">
    <source>
        <dbReference type="EMBL" id="KOS15235.1"/>
    </source>
</evidence>
<comment type="caution">
    <text evidence="3">The sequence shown here is derived from an EMBL/GenBank/DDBJ whole genome shotgun (WGS) entry which is preliminary data.</text>
</comment>
<feature type="region of interest" description="Disordered" evidence="2">
    <location>
        <begin position="306"/>
        <end position="447"/>
    </location>
</feature>
<protein>
    <submittedName>
        <fullName evidence="3">Uncharacterized protein</fullName>
    </submittedName>
</protein>
<evidence type="ECO:0000256" key="2">
    <source>
        <dbReference type="SAM" id="MobiDB-lite"/>
    </source>
</evidence>
<feature type="compositionally biased region" description="Pro residues" evidence="2">
    <location>
        <begin position="313"/>
        <end position="328"/>
    </location>
</feature>
<accession>A0A0M9VQ76</accession>
<feature type="compositionally biased region" description="Low complexity" evidence="2">
    <location>
        <begin position="346"/>
        <end position="360"/>
    </location>
</feature>